<proteinExistence type="predicted"/>
<dbReference type="GeneID" id="30991144"/>
<sequence>MVDPGNVELYSDSCALLLVGLAPKHESEGRNQFVVTDLLKTSLQARRMDAVVNFTKLLISSSFDDDTENETFQHFINTSRQSLPRFETLLHIRDLSKQCVVSAQLPLSLITDSDNGVRCGTLYFKEEYLPMLVQNGISSFKKDLNLLCRKYPALEFPDVDKVWQYIVRNGKEDVMESGSGFSMFSSLGGDFQLTTFPKTLMEEAKKNPWKTVKEFQSIAIDNVFPLLLISVFGPTGGSEYARATWSNTRILNRSLFKDGMFIMAGKKKRTSQNKPNARTDRETFAYGWWGSDNEWAGTS</sequence>
<protein>
    <submittedName>
        <fullName evidence="1">Uncharacterized protein</fullName>
    </submittedName>
</protein>
<gene>
    <name evidence="1" type="ORF">CYBJADRAFT_175925</name>
</gene>
<evidence type="ECO:0000313" key="2">
    <source>
        <dbReference type="Proteomes" id="UP000094389"/>
    </source>
</evidence>
<dbReference type="RefSeq" id="XP_020067637.1">
    <property type="nucleotide sequence ID" value="XM_020216748.1"/>
</dbReference>
<dbReference type="EMBL" id="KV453970">
    <property type="protein sequence ID" value="ODV70598.1"/>
    <property type="molecule type" value="Genomic_DNA"/>
</dbReference>
<dbReference type="Proteomes" id="UP000094389">
    <property type="component" value="Unassembled WGS sequence"/>
</dbReference>
<reference evidence="1 2" key="1">
    <citation type="journal article" date="2016" name="Proc. Natl. Acad. Sci. U.S.A.">
        <title>Comparative genomics of biotechnologically important yeasts.</title>
        <authorList>
            <person name="Riley R."/>
            <person name="Haridas S."/>
            <person name="Wolfe K.H."/>
            <person name="Lopes M.R."/>
            <person name="Hittinger C.T."/>
            <person name="Goeker M."/>
            <person name="Salamov A.A."/>
            <person name="Wisecaver J.H."/>
            <person name="Long T.M."/>
            <person name="Calvey C.H."/>
            <person name="Aerts A.L."/>
            <person name="Barry K.W."/>
            <person name="Choi C."/>
            <person name="Clum A."/>
            <person name="Coughlan A.Y."/>
            <person name="Deshpande S."/>
            <person name="Douglass A.P."/>
            <person name="Hanson S.J."/>
            <person name="Klenk H.-P."/>
            <person name="LaButti K.M."/>
            <person name="Lapidus A."/>
            <person name="Lindquist E.A."/>
            <person name="Lipzen A.M."/>
            <person name="Meier-Kolthoff J.P."/>
            <person name="Ohm R.A."/>
            <person name="Otillar R.P."/>
            <person name="Pangilinan J.L."/>
            <person name="Peng Y."/>
            <person name="Rokas A."/>
            <person name="Rosa C.A."/>
            <person name="Scheuner C."/>
            <person name="Sibirny A.A."/>
            <person name="Slot J.C."/>
            <person name="Stielow J.B."/>
            <person name="Sun H."/>
            <person name="Kurtzman C.P."/>
            <person name="Blackwell M."/>
            <person name="Grigoriev I.V."/>
            <person name="Jeffries T.W."/>
        </authorList>
    </citation>
    <scope>NUCLEOTIDE SEQUENCE [LARGE SCALE GENOMIC DNA]</scope>
    <source>
        <strain evidence="2">ATCC 18201 / CBS 1600 / BCRC 20928 / JCM 3617 / NBRC 0987 / NRRL Y-1542</strain>
    </source>
</reference>
<accession>A0A1E4RTN9</accession>
<organism evidence="1 2">
    <name type="scientific">Cyberlindnera jadinii (strain ATCC 18201 / CBS 1600 / BCRC 20928 / JCM 3617 / NBRC 0987 / NRRL Y-1542)</name>
    <name type="common">Torula yeast</name>
    <name type="synonym">Candida utilis</name>
    <dbReference type="NCBI Taxonomy" id="983966"/>
    <lineage>
        <taxon>Eukaryota</taxon>
        <taxon>Fungi</taxon>
        <taxon>Dikarya</taxon>
        <taxon>Ascomycota</taxon>
        <taxon>Saccharomycotina</taxon>
        <taxon>Saccharomycetes</taxon>
        <taxon>Phaffomycetales</taxon>
        <taxon>Phaffomycetaceae</taxon>
        <taxon>Cyberlindnera</taxon>
    </lineage>
</organism>
<evidence type="ECO:0000313" key="1">
    <source>
        <dbReference type="EMBL" id="ODV70598.1"/>
    </source>
</evidence>
<name>A0A1E4RTN9_CYBJN</name>
<keyword evidence="2" id="KW-1185">Reference proteome</keyword>
<dbReference type="AlphaFoldDB" id="A0A1E4RTN9"/>